<accession>A0A956RMU4</accession>
<keyword evidence="2" id="KW-0808">Transferase</keyword>
<dbReference type="SMART" id="SM00763">
    <property type="entry name" value="AAA_PrkA"/>
    <property type="match status" value="1"/>
</dbReference>
<comment type="caution">
    <text evidence="2">The sequence shown here is derived from an EMBL/GenBank/DDBJ whole genome shotgun (WGS) entry which is preliminary data.</text>
</comment>
<dbReference type="PANTHER" id="PTHR30267">
    <property type="entry name" value="PROTEIN KINASE PRKA"/>
    <property type="match status" value="1"/>
</dbReference>
<feature type="domain" description="PrkA AAA" evidence="1">
    <location>
        <begin position="26"/>
        <end position="235"/>
    </location>
</feature>
<dbReference type="EMBL" id="JAGQHR010000028">
    <property type="protein sequence ID" value="MCA9726418.1"/>
    <property type="molecule type" value="Genomic_DNA"/>
</dbReference>
<proteinExistence type="predicted"/>
<dbReference type="GO" id="GO:0004672">
    <property type="term" value="F:protein kinase activity"/>
    <property type="evidence" value="ECO:0007669"/>
    <property type="project" value="TreeGrafter"/>
</dbReference>
<sequence length="235" mass="27768">MSSFDPYEFIRSRQSPEEFKELNWLGTFDDYVRIVTANPKVTRNAFQRMYDMILSHGIEEYVEFKKKIYRYRFFDDPIENGADGIFGLEVPLMKLVNFFRAAAFGYGPEKRVLLLHGPVGSCKSTIARLLKKGIEQYSRTPHGALYSFSWKMDLHHDHLDHCPMNQEPLLLIPRAIRDEFIEELNPRHGTDFQVRVEGDLDPYCQRHYDELMLRYNGDWSQVMQHVVVRRLLLSE</sequence>
<organism evidence="2 3">
    <name type="scientific">Eiseniibacteriota bacterium</name>
    <dbReference type="NCBI Taxonomy" id="2212470"/>
    <lineage>
        <taxon>Bacteria</taxon>
        <taxon>Candidatus Eiseniibacteriota</taxon>
    </lineage>
</organism>
<name>A0A956RMU4_UNCEI</name>
<reference evidence="2" key="1">
    <citation type="submission" date="2020-04" db="EMBL/GenBank/DDBJ databases">
        <authorList>
            <person name="Zhang T."/>
        </authorList>
    </citation>
    <scope>NUCLEOTIDE SEQUENCE</scope>
    <source>
        <strain evidence="2">HKST-UBA01</strain>
    </source>
</reference>
<evidence type="ECO:0000313" key="3">
    <source>
        <dbReference type="Proteomes" id="UP000697710"/>
    </source>
</evidence>
<dbReference type="InterPro" id="IPR013153">
    <property type="entry name" value="Prk_AAA"/>
</dbReference>
<protein>
    <submittedName>
        <fullName evidence="2">Serine protein kinase</fullName>
    </submittedName>
</protein>
<reference evidence="2" key="2">
    <citation type="journal article" date="2021" name="Microbiome">
        <title>Successional dynamics and alternative stable states in a saline activated sludge microbial community over 9 years.</title>
        <authorList>
            <person name="Wang Y."/>
            <person name="Ye J."/>
            <person name="Ju F."/>
            <person name="Liu L."/>
            <person name="Boyd J.A."/>
            <person name="Deng Y."/>
            <person name="Parks D.H."/>
            <person name="Jiang X."/>
            <person name="Yin X."/>
            <person name="Woodcroft B.J."/>
            <person name="Tyson G.W."/>
            <person name="Hugenholtz P."/>
            <person name="Polz M.F."/>
            <person name="Zhang T."/>
        </authorList>
    </citation>
    <scope>NUCLEOTIDE SEQUENCE</scope>
    <source>
        <strain evidence="2">HKST-UBA01</strain>
    </source>
</reference>
<evidence type="ECO:0000313" key="2">
    <source>
        <dbReference type="EMBL" id="MCA9726418.1"/>
    </source>
</evidence>
<keyword evidence="2" id="KW-0418">Kinase</keyword>
<dbReference type="Pfam" id="PF08298">
    <property type="entry name" value="AAA_PrkA"/>
    <property type="match status" value="1"/>
</dbReference>
<dbReference type="Proteomes" id="UP000697710">
    <property type="component" value="Unassembled WGS sequence"/>
</dbReference>
<dbReference type="AlphaFoldDB" id="A0A956RMU4"/>
<gene>
    <name evidence="2" type="ORF">KC729_01965</name>
</gene>
<evidence type="ECO:0000259" key="1">
    <source>
        <dbReference type="SMART" id="SM00763"/>
    </source>
</evidence>
<dbReference type="PANTHER" id="PTHR30267:SF2">
    <property type="entry name" value="PROTEIN PRKA"/>
    <property type="match status" value="1"/>
</dbReference>
<feature type="non-terminal residue" evidence="2">
    <location>
        <position position="235"/>
    </location>
</feature>